<evidence type="ECO:0000256" key="3">
    <source>
        <dbReference type="ARBA" id="ARBA00023125"/>
    </source>
</evidence>
<dbReference type="InterPro" id="IPR004827">
    <property type="entry name" value="bZIP"/>
</dbReference>
<evidence type="ECO:0000259" key="7">
    <source>
        <dbReference type="PROSITE" id="PS50217"/>
    </source>
</evidence>
<dbReference type="GO" id="GO:0005634">
    <property type="term" value="C:nucleus"/>
    <property type="evidence" value="ECO:0007669"/>
    <property type="project" value="UniProtKB-SubCell"/>
</dbReference>
<evidence type="ECO:0000313" key="8">
    <source>
        <dbReference type="EMBL" id="KAK6927781.1"/>
    </source>
</evidence>
<dbReference type="SUPFAM" id="SSF57959">
    <property type="entry name" value="Leucine zipper domain"/>
    <property type="match status" value="1"/>
</dbReference>
<keyword evidence="4" id="KW-0804">Transcription</keyword>
<dbReference type="Pfam" id="PF00170">
    <property type="entry name" value="bZIP_1"/>
    <property type="match status" value="1"/>
</dbReference>
<proteinExistence type="predicted"/>
<dbReference type="Proteomes" id="UP001370490">
    <property type="component" value="Unassembled WGS sequence"/>
</dbReference>
<dbReference type="EMBL" id="JBAMMX010000014">
    <property type="protein sequence ID" value="KAK6927781.1"/>
    <property type="molecule type" value="Genomic_DNA"/>
</dbReference>
<dbReference type="Gene3D" id="1.20.5.170">
    <property type="match status" value="1"/>
</dbReference>
<keyword evidence="5" id="KW-0539">Nucleus</keyword>
<dbReference type="GO" id="GO:0003700">
    <property type="term" value="F:DNA-binding transcription factor activity"/>
    <property type="evidence" value="ECO:0007669"/>
    <property type="project" value="InterPro"/>
</dbReference>
<dbReference type="InterPro" id="IPR046347">
    <property type="entry name" value="bZIP_sf"/>
</dbReference>
<evidence type="ECO:0000256" key="2">
    <source>
        <dbReference type="ARBA" id="ARBA00023015"/>
    </source>
</evidence>
<organism evidence="8 9">
    <name type="scientific">Dillenia turbinata</name>
    <dbReference type="NCBI Taxonomy" id="194707"/>
    <lineage>
        <taxon>Eukaryota</taxon>
        <taxon>Viridiplantae</taxon>
        <taxon>Streptophyta</taxon>
        <taxon>Embryophyta</taxon>
        <taxon>Tracheophyta</taxon>
        <taxon>Spermatophyta</taxon>
        <taxon>Magnoliopsida</taxon>
        <taxon>eudicotyledons</taxon>
        <taxon>Gunneridae</taxon>
        <taxon>Pentapetalae</taxon>
        <taxon>Dilleniales</taxon>
        <taxon>Dilleniaceae</taxon>
        <taxon>Dillenia</taxon>
    </lineage>
</organism>
<dbReference type="PANTHER" id="PTHR47693">
    <property type="entry name" value="BZIP TRANSCRIPTION FACTOR RISBZ3-RELATED"/>
    <property type="match status" value="1"/>
</dbReference>
<feature type="region of interest" description="Disordered" evidence="6">
    <location>
        <begin position="300"/>
        <end position="333"/>
    </location>
</feature>
<feature type="region of interest" description="Disordered" evidence="6">
    <location>
        <begin position="120"/>
        <end position="207"/>
    </location>
</feature>
<reference evidence="8 9" key="1">
    <citation type="submission" date="2023-12" db="EMBL/GenBank/DDBJ databases">
        <title>A high-quality genome assembly for Dillenia turbinata (Dilleniales).</title>
        <authorList>
            <person name="Chanderbali A."/>
        </authorList>
    </citation>
    <scope>NUCLEOTIDE SEQUENCE [LARGE SCALE GENOMIC DNA]</scope>
    <source>
        <strain evidence="8">LSX21</strain>
        <tissue evidence="8">Leaf</tissue>
    </source>
</reference>
<dbReference type="PANTHER" id="PTHR47693:SF1">
    <property type="entry name" value="BZIP TRANSCRIPTION FACTOR RISBZ3"/>
    <property type="match status" value="1"/>
</dbReference>
<name>A0AAN8Z7H5_9MAGN</name>
<evidence type="ECO:0000256" key="1">
    <source>
        <dbReference type="ARBA" id="ARBA00004123"/>
    </source>
</evidence>
<evidence type="ECO:0000256" key="4">
    <source>
        <dbReference type="ARBA" id="ARBA00023163"/>
    </source>
</evidence>
<dbReference type="GO" id="GO:0003677">
    <property type="term" value="F:DNA binding"/>
    <property type="evidence" value="ECO:0007669"/>
    <property type="project" value="UniProtKB-KW"/>
</dbReference>
<protein>
    <submittedName>
        <fullName evidence="8">Basic-leucine zipper domain</fullName>
    </submittedName>
</protein>
<keyword evidence="9" id="KW-1185">Reference proteome</keyword>
<dbReference type="AlphaFoldDB" id="A0AAN8Z7H5"/>
<evidence type="ECO:0000256" key="5">
    <source>
        <dbReference type="ARBA" id="ARBA00023242"/>
    </source>
</evidence>
<dbReference type="InterPro" id="IPR044168">
    <property type="entry name" value="RISBZ3/4/5"/>
</dbReference>
<sequence length="359" mass="39810">MDQKSGGDMKRSASELAFQECIRRHSVPDNDNSFPEEEDKLIETKPHPRTQNRHRNLVETQGFVDDEDDDDDKCLADISASDLSFVFRNHRDIINSFSNSGGLAESFLWHQNVTPRKSAVSATIDSRSSICVDSPSSAQKPKGSNDHASRAASGSSQEQSDDEDREIEAGPCEQSTDPVDPKRIRRMVSNRESARRSRRRKQRHLADLESQVEQLRGENSTLYEQLTDATQQFKDASFSNRVLRSDVEALRAKVKLAEDMVARGSLTCSLNFLLQSHLNSPQPLNPQNVCRAANVSPTITDRGEDPSYARLPISGQNSAPGLENGDTSNNNVENNILSDAVSCGSSTPWHWDSQVSPIS</sequence>
<evidence type="ECO:0000256" key="6">
    <source>
        <dbReference type="SAM" id="MobiDB-lite"/>
    </source>
</evidence>
<keyword evidence="3" id="KW-0238">DNA-binding</keyword>
<dbReference type="GO" id="GO:0046983">
    <property type="term" value="F:protein dimerization activity"/>
    <property type="evidence" value="ECO:0007669"/>
    <property type="project" value="UniProtKB-ARBA"/>
</dbReference>
<feature type="non-terminal residue" evidence="8">
    <location>
        <position position="359"/>
    </location>
</feature>
<feature type="region of interest" description="Disordered" evidence="6">
    <location>
        <begin position="24"/>
        <end position="69"/>
    </location>
</feature>
<comment type="subcellular location">
    <subcellularLocation>
        <location evidence="1">Nucleus</location>
    </subcellularLocation>
</comment>
<keyword evidence="2" id="KW-0805">Transcription regulation</keyword>
<feature type="domain" description="BZIP" evidence="7">
    <location>
        <begin position="180"/>
        <end position="234"/>
    </location>
</feature>
<dbReference type="FunFam" id="1.20.5.170:FF:000020">
    <property type="entry name" value="BZIP transcription factor"/>
    <property type="match status" value="1"/>
</dbReference>
<gene>
    <name evidence="8" type="ORF">RJ641_006372</name>
</gene>
<accession>A0AAN8Z7H5</accession>
<dbReference type="PROSITE" id="PS50217">
    <property type="entry name" value="BZIP"/>
    <property type="match status" value="1"/>
</dbReference>
<dbReference type="PROSITE" id="PS00036">
    <property type="entry name" value="BZIP_BASIC"/>
    <property type="match status" value="1"/>
</dbReference>
<evidence type="ECO:0000313" key="9">
    <source>
        <dbReference type="Proteomes" id="UP001370490"/>
    </source>
</evidence>
<comment type="caution">
    <text evidence="8">The sequence shown here is derived from an EMBL/GenBank/DDBJ whole genome shotgun (WGS) entry which is preliminary data.</text>
</comment>
<dbReference type="SMART" id="SM00338">
    <property type="entry name" value="BRLZ"/>
    <property type="match status" value="1"/>
</dbReference>
<feature type="compositionally biased region" description="Polar residues" evidence="6">
    <location>
        <begin position="314"/>
        <end position="333"/>
    </location>
</feature>
<feature type="compositionally biased region" description="Polar residues" evidence="6">
    <location>
        <begin position="120"/>
        <end position="139"/>
    </location>
</feature>